<dbReference type="Gene3D" id="3.40.390.10">
    <property type="entry name" value="Collagenase (Catalytic Domain)"/>
    <property type="match status" value="1"/>
</dbReference>
<dbReference type="InterPro" id="IPR024079">
    <property type="entry name" value="MetalloPept_cat_dom_sf"/>
</dbReference>
<reference evidence="3" key="1">
    <citation type="submission" date="2021-03" db="EMBL/GenBank/DDBJ databases">
        <title>Acanthopleuribacteraceae sp. M133.</title>
        <authorList>
            <person name="Wang G."/>
        </authorList>
    </citation>
    <scope>NUCLEOTIDE SEQUENCE</scope>
    <source>
        <strain evidence="3">M133</strain>
    </source>
</reference>
<feature type="compositionally biased region" description="Basic and acidic residues" evidence="1">
    <location>
        <begin position="26"/>
        <end position="46"/>
    </location>
</feature>
<feature type="region of interest" description="Disordered" evidence="1">
    <location>
        <begin position="25"/>
        <end position="46"/>
    </location>
</feature>
<sequence length="261" mass="29608">MKSIALSMLLFCFAPLMFGQGLTEQQDDHADHADHEEGFRTVDPHGNDVTVFVDPPSLTAVYEPHYDPNSPHFQGYDEVDEYERFPEGDERMMRAVTVDVYIVADEEYRARHSDWQSRCYQIVEAADNAYWRDFSINWVVRGYYSWNSNGNNASQILADLARDAGGLPNGLVMGFSADSRFNAGGIAYVYNGNPGTGFSVCLDQGVSSTTYALRHEIGHNYGCFHDFDPVVCLMNYTYAYSIDYFDSAHDNLIQGRDNWFQ</sequence>
<protein>
    <recommendedName>
        <fullName evidence="5">Metallo-peptidase family M12B Reprolysin-like</fullName>
    </recommendedName>
</protein>
<name>A0A8A4TQ53_SULCO</name>
<dbReference type="Pfam" id="PF13688">
    <property type="entry name" value="Reprolysin_5"/>
    <property type="match status" value="1"/>
</dbReference>
<dbReference type="AlphaFoldDB" id="A0A8A4TQ53"/>
<dbReference type="KEGG" id="scor:J3U87_04400"/>
<evidence type="ECO:0000313" key="3">
    <source>
        <dbReference type="EMBL" id="QTD51690.1"/>
    </source>
</evidence>
<keyword evidence="4" id="KW-1185">Reference proteome</keyword>
<keyword evidence="2" id="KW-0732">Signal</keyword>
<gene>
    <name evidence="3" type="ORF">J3U87_04400</name>
</gene>
<evidence type="ECO:0008006" key="5">
    <source>
        <dbReference type="Google" id="ProtNLM"/>
    </source>
</evidence>
<proteinExistence type="predicted"/>
<dbReference type="GO" id="GO:0008237">
    <property type="term" value="F:metallopeptidase activity"/>
    <property type="evidence" value="ECO:0007669"/>
    <property type="project" value="InterPro"/>
</dbReference>
<evidence type="ECO:0000256" key="2">
    <source>
        <dbReference type="SAM" id="SignalP"/>
    </source>
</evidence>
<dbReference type="EMBL" id="CP071793">
    <property type="protein sequence ID" value="QTD51690.1"/>
    <property type="molecule type" value="Genomic_DNA"/>
</dbReference>
<evidence type="ECO:0000256" key="1">
    <source>
        <dbReference type="SAM" id="MobiDB-lite"/>
    </source>
</evidence>
<dbReference type="SUPFAM" id="SSF55486">
    <property type="entry name" value="Metalloproteases ('zincins'), catalytic domain"/>
    <property type="match status" value="1"/>
</dbReference>
<organism evidence="3 4">
    <name type="scientific">Sulfidibacter corallicola</name>
    <dbReference type="NCBI Taxonomy" id="2818388"/>
    <lineage>
        <taxon>Bacteria</taxon>
        <taxon>Pseudomonadati</taxon>
        <taxon>Acidobacteriota</taxon>
        <taxon>Holophagae</taxon>
        <taxon>Acanthopleuribacterales</taxon>
        <taxon>Acanthopleuribacteraceae</taxon>
        <taxon>Sulfidibacter</taxon>
    </lineage>
</organism>
<feature type="chain" id="PRO_5035311507" description="Metallo-peptidase family M12B Reprolysin-like" evidence="2">
    <location>
        <begin position="20"/>
        <end position="261"/>
    </location>
</feature>
<evidence type="ECO:0000313" key="4">
    <source>
        <dbReference type="Proteomes" id="UP000663929"/>
    </source>
</evidence>
<dbReference type="Proteomes" id="UP000663929">
    <property type="component" value="Chromosome"/>
</dbReference>
<feature type="signal peptide" evidence="2">
    <location>
        <begin position="1"/>
        <end position="19"/>
    </location>
</feature>
<accession>A0A8A4TQ53</accession>
<dbReference type="RefSeq" id="WP_237381816.1">
    <property type="nucleotide sequence ID" value="NZ_CP071793.1"/>
</dbReference>